<feature type="domain" description="DUF7881" evidence="1">
    <location>
        <begin position="2"/>
        <end position="73"/>
    </location>
</feature>
<dbReference type="OrthoDB" id="2142759at2759"/>
<evidence type="ECO:0000313" key="2">
    <source>
        <dbReference type="EMBL" id="RPB20276.1"/>
    </source>
</evidence>
<dbReference type="InParanoid" id="A0A3N4LC63"/>
<dbReference type="Proteomes" id="UP000267821">
    <property type="component" value="Unassembled WGS sequence"/>
</dbReference>
<accession>A0A3N4LC63</accession>
<reference evidence="2 3" key="1">
    <citation type="journal article" date="2018" name="Nat. Ecol. Evol.">
        <title>Pezizomycetes genomes reveal the molecular basis of ectomycorrhizal truffle lifestyle.</title>
        <authorList>
            <person name="Murat C."/>
            <person name="Payen T."/>
            <person name="Noel B."/>
            <person name="Kuo A."/>
            <person name="Morin E."/>
            <person name="Chen J."/>
            <person name="Kohler A."/>
            <person name="Krizsan K."/>
            <person name="Balestrini R."/>
            <person name="Da Silva C."/>
            <person name="Montanini B."/>
            <person name="Hainaut M."/>
            <person name="Levati E."/>
            <person name="Barry K.W."/>
            <person name="Belfiori B."/>
            <person name="Cichocki N."/>
            <person name="Clum A."/>
            <person name="Dockter R.B."/>
            <person name="Fauchery L."/>
            <person name="Guy J."/>
            <person name="Iotti M."/>
            <person name="Le Tacon F."/>
            <person name="Lindquist E.A."/>
            <person name="Lipzen A."/>
            <person name="Malagnac F."/>
            <person name="Mello A."/>
            <person name="Molinier V."/>
            <person name="Miyauchi S."/>
            <person name="Poulain J."/>
            <person name="Riccioni C."/>
            <person name="Rubini A."/>
            <person name="Sitrit Y."/>
            <person name="Splivallo R."/>
            <person name="Traeger S."/>
            <person name="Wang M."/>
            <person name="Zifcakova L."/>
            <person name="Wipf D."/>
            <person name="Zambonelli A."/>
            <person name="Paolocci F."/>
            <person name="Nowrousian M."/>
            <person name="Ottonello S."/>
            <person name="Baldrian P."/>
            <person name="Spatafora J.W."/>
            <person name="Henrissat B."/>
            <person name="Nagy L.G."/>
            <person name="Aury J.M."/>
            <person name="Wincker P."/>
            <person name="Grigoriev I.V."/>
            <person name="Bonfante P."/>
            <person name="Martin F.M."/>
        </authorList>
    </citation>
    <scope>NUCLEOTIDE SEQUENCE [LARGE SCALE GENOMIC DNA]</scope>
    <source>
        <strain evidence="2 3">ATCC MYA-4762</strain>
    </source>
</reference>
<dbReference type="InterPro" id="IPR057203">
    <property type="entry name" value="DUF7881"/>
</dbReference>
<keyword evidence="3" id="KW-1185">Reference proteome</keyword>
<proteinExistence type="predicted"/>
<dbReference type="STRING" id="1051890.A0A3N4LC63"/>
<organism evidence="2 3">
    <name type="scientific">Terfezia boudieri ATCC MYA-4762</name>
    <dbReference type="NCBI Taxonomy" id="1051890"/>
    <lineage>
        <taxon>Eukaryota</taxon>
        <taxon>Fungi</taxon>
        <taxon>Dikarya</taxon>
        <taxon>Ascomycota</taxon>
        <taxon>Pezizomycotina</taxon>
        <taxon>Pezizomycetes</taxon>
        <taxon>Pezizales</taxon>
        <taxon>Pezizaceae</taxon>
        <taxon>Terfezia</taxon>
    </lineage>
</organism>
<evidence type="ECO:0000313" key="3">
    <source>
        <dbReference type="Proteomes" id="UP000267821"/>
    </source>
</evidence>
<gene>
    <name evidence="2" type="ORF">L211DRAFT_792630</name>
</gene>
<dbReference type="EMBL" id="ML121575">
    <property type="protein sequence ID" value="RPB20276.1"/>
    <property type="molecule type" value="Genomic_DNA"/>
</dbReference>
<dbReference type="AlphaFoldDB" id="A0A3N4LC63"/>
<sequence length="125" mass="13978">HVYFYDASKLEDAPGGLIQNGSVTEAIFLQMLGIVLAAEAPVWVQHRSSGHVSSKCDSRLELGTYDVYCDVRIYLSFRMLESRWIHRIQSFNVSGRHNALKDGIRALDGKCVISGAAPFDWRCST</sequence>
<protein>
    <recommendedName>
        <fullName evidence="1">DUF7881 domain-containing protein</fullName>
    </recommendedName>
</protein>
<feature type="non-terminal residue" evidence="2">
    <location>
        <position position="1"/>
    </location>
</feature>
<evidence type="ECO:0000259" key="1">
    <source>
        <dbReference type="Pfam" id="PF25324"/>
    </source>
</evidence>
<dbReference type="Pfam" id="PF25324">
    <property type="entry name" value="DUF7881"/>
    <property type="match status" value="1"/>
</dbReference>
<name>A0A3N4LC63_9PEZI</name>